<reference evidence="1" key="1">
    <citation type="submission" date="2017-03" db="EMBL/GenBank/DDBJ databases">
        <title>The mitochondrial genome of the carnivorous plant Utricularia reniformis (Lentibulariaceae): structure, comparative analysis and evolutionary landmarks.</title>
        <authorList>
            <person name="Silva S.R."/>
            <person name="Alvarenga D.O."/>
            <person name="Michael T.P."/>
            <person name="Miranda V.F.O."/>
            <person name="Varani A.M."/>
        </authorList>
    </citation>
    <scope>NUCLEOTIDE SEQUENCE</scope>
</reference>
<name>A0A1Y0AYW3_9LAMI</name>
<keyword evidence="1" id="KW-0496">Mitochondrion</keyword>
<proteinExistence type="predicted"/>
<organism evidence="1">
    <name type="scientific">Utricularia reniformis</name>
    <dbReference type="NCBI Taxonomy" id="192314"/>
    <lineage>
        <taxon>Eukaryota</taxon>
        <taxon>Viridiplantae</taxon>
        <taxon>Streptophyta</taxon>
        <taxon>Embryophyta</taxon>
        <taxon>Tracheophyta</taxon>
        <taxon>Spermatophyta</taxon>
        <taxon>Magnoliopsida</taxon>
        <taxon>eudicotyledons</taxon>
        <taxon>Gunneridae</taxon>
        <taxon>Pentapetalae</taxon>
        <taxon>asterids</taxon>
        <taxon>lamiids</taxon>
        <taxon>Lamiales</taxon>
        <taxon>Lentibulariaceae</taxon>
        <taxon>Utricularia</taxon>
    </lineage>
</organism>
<evidence type="ECO:0000313" key="1">
    <source>
        <dbReference type="EMBL" id="ART30340.1"/>
    </source>
</evidence>
<accession>A0A1Y0AYW3</accession>
<gene>
    <name evidence="1" type="ORF">AEK19_MT1005</name>
</gene>
<sequence>MFRRNLHHITGDPLVYFYNKSHLSIYDIPLKRNETRKNIGGYGLLGESSSKHQRFLLVWNLLVLEDP</sequence>
<protein>
    <submittedName>
        <fullName evidence="1">Uncharacterized protein</fullName>
    </submittedName>
</protein>
<dbReference type="AlphaFoldDB" id="A0A1Y0AYW3"/>
<geneLocation type="mitochondrion" evidence="1"/>
<dbReference type="EMBL" id="KY774314">
    <property type="protein sequence ID" value="ART30340.1"/>
    <property type="molecule type" value="Genomic_DNA"/>
</dbReference>